<keyword evidence="1" id="KW-0863">Zinc-finger</keyword>
<evidence type="ECO:0000256" key="1">
    <source>
        <dbReference type="HAMAP-Rule" id="MF_02096"/>
    </source>
</evidence>
<dbReference type="PANTHER" id="PTHR38136:SF2">
    <property type="entry name" value="DNA REPAIR PROTEIN"/>
    <property type="match status" value="1"/>
</dbReference>
<feature type="domain" description="Archaeal Nre N-terminal" evidence="2">
    <location>
        <begin position="11"/>
        <end position="279"/>
    </location>
</feature>
<comment type="function">
    <text evidence="1">Involved in DNA damage repair.</text>
</comment>
<organism evidence="5 6">
    <name type="scientific">Candidatus Syntropharchaeum butanivorans</name>
    <dbReference type="NCBI Taxonomy" id="1839936"/>
    <lineage>
        <taxon>Archaea</taxon>
        <taxon>Methanobacteriati</taxon>
        <taxon>Methanobacteriota</taxon>
        <taxon>Stenosarchaea group</taxon>
        <taxon>Methanomicrobia</taxon>
        <taxon>Methanosarcinales</taxon>
        <taxon>ANME-2 cluster</taxon>
        <taxon>Candidatus Syntropharchaeum</taxon>
    </lineage>
</organism>
<evidence type="ECO:0000313" key="5">
    <source>
        <dbReference type="EMBL" id="OFV66485.1"/>
    </source>
</evidence>
<dbReference type="EMBL" id="DRIE01000070">
    <property type="protein sequence ID" value="HEC57032.1"/>
    <property type="molecule type" value="Genomic_DNA"/>
</dbReference>
<keyword evidence="1" id="KW-0234">DNA repair</keyword>
<dbReference type="PATRIC" id="fig|1839936.3.peg.456"/>
<accession>A0A1F2P5R0</accession>
<feature type="domain" description="Archaeal Nre C-terminal" evidence="3">
    <location>
        <begin position="295"/>
        <end position="400"/>
    </location>
</feature>
<dbReference type="InterPro" id="IPR033167">
    <property type="entry name" value="Nre"/>
</dbReference>
<dbReference type="EMBL" id="LYOR01000002">
    <property type="protein sequence ID" value="OFV66485.1"/>
    <property type="molecule type" value="Genomic_DNA"/>
</dbReference>
<keyword evidence="1" id="KW-0479">Metal-binding</keyword>
<proteinExistence type="inferred from homology"/>
<evidence type="ECO:0000313" key="4">
    <source>
        <dbReference type="EMBL" id="HEC57032.1"/>
    </source>
</evidence>
<gene>
    <name evidence="4" type="ORF">ENI32_04005</name>
    <name evidence="5" type="ORF">SBU_000452</name>
</gene>
<dbReference type="InterPro" id="IPR006978">
    <property type="entry name" value="Nre_N"/>
</dbReference>
<comment type="caution">
    <text evidence="5">The sequence shown here is derived from an EMBL/GenBank/DDBJ whole genome shotgun (WGS) entry which is preliminary data.</text>
</comment>
<feature type="zinc finger region" description="C4-type" evidence="1">
    <location>
        <begin position="3"/>
        <end position="17"/>
    </location>
</feature>
<reference evidence="5 6" key="1">
    <citation type="submission" date="2016-05" db="EMBL/GenBank/DDBJ databases">
        <title>Microbial consortia oxidize butane by reversing methanogenesis.</title>
        <authorList>
            <person name="Laso-Perez R."/>
            <person name="Richter M."/>
            <person name="Wegener G."/>
            <person name="Musat F."/>
        </authorList>
    </citation>
    <scope>NUCLEOTIDE SEQUENCE [LARGE SCALE GENOMIC DNA]</scope>
    <source>
        <strain evidence="5">BOX1</strain>
    </source>
</reference>
<dbReference type="InterPro" id="IPR006979">
    <property type="entry name" value="Nre_C"/>
</dbReference>
<evidence type="ECO:0000259" key="2">
    <source>
        <dbReference type="Pfam" id="PF04894"/>
    </source>
</evidence>
<protein>
    <recommendedName>
        <fullName evidence="1">DNA repair protein</fullName>
    </recommendedName>
</protein>
<dbReference type="HAMAP" id="MF_02096">
    <property type="entry name" value="Nre"/>
    <property type="match status" value="1"/>
</dbReference>
<reference evidence="4" key="2">
    <citation type="journal article" date="2020" name="mSystems">
        <title>Genome- and Community-Level Interaction Insights into Carbon Utilization and Element Cycling Functions of Hydrothermarchaeota in Hydrothermal Sediment.</title>
        <authorList>
            <person name="Zhou Z."/>
            <person name="Liu Y."/>
            <person name="Xu W."/>
            <person name="Pan J."/>
            <person name="Luo Z.H."/>
            <person name="Li M."/>
        </authorList>
    </citation>
    <scope>NUCLEOTIDE SEQUENCE [LARGE SCALE GENOMIC DNA]</scope>
    <source>
        <strain evidence="4">HyVt-386</strain>
    </source>
</reference>
<dbReference type="STRING" id="1839936.SBU_000452"/>
<dbReference type="GO" id="GO:0008270">
    <property type="term" value="F:zinc ion binding"/>
    <property type="evidence" value="ECO:0007669"/>
    <property type="project" value="UniProtKB-UniRule"/>
</dbReference>
<evidence type="ECO:0000313" key="6">
    <source>
        <dbReference type="Proteomes" id="UP000185779"/>
    </source>
</evidence>
<sequence length="409" mass="46005">MRCTICKGKGLCGRLSCPILERLRVFERIPPIKDSVFGLSPPSVFVGRKGYPVVRTGPLVPATGELDASRLEDPTCWGGLTIEDVIGVRSTLVRSSAGVNVKDARSRPGSRIISITQELARAREPVETEVWFSKPPRLDLRFDGILMPMGPAGSIEKVRITANPRVDPKVEYITSDTDLKAALAVDELYRAGISVYQIMRLFSVGLLGEKRRLVPTRWSITATDDIIGRRLIERVRDYPEISDVELYSHTYFENHFEIILIPAIYAFELLEIWMPHSVWAERGAIEADREWYKGRRGGYSPLGGGYYAARLGVLEQLEARRRQATAVVIREIYPSYWAPLGAWVIREGVREALRGKPALFTDPADALNAATSRIKTPQRFWGHELKVFDATRHQRTLSSFFILLSLPAL</sequence>
<dbReference type="Proteomes" id="UP000185779">
    <property type="component" value="Unassembled WGS sequence"/>
</dbReference>
<comment type="domain">
    <text evidence="1">Contains a predicted C4 metal binding domain at the N-terminus, which could be a zinc finger DNA binding domain.</text>
</comment>
<evidence type="ECO:0000259" key="3">
    <source>
        <dbReference type="Pfam" id="PF04895"/>
    </source>
</evidence>
<keyword evidence="1" id="KW-0227">DNA damage</keyword>
<keyword evidence="6" id="KW-1185">Reference proteome</keyword>
<dbReference type="GO" id="GO:0006281">
    <property type="term" value="P:DNA repair"/>
    <property type="evidence" value="ECO:0007669"/>
    <property type="project" value="UniProtKB-UniRule"/>
</dbReference>
<name>A0A1F2P5R0_9EURY</name>
<comment type="similarity">
    <text evidence="1">Belongs to the Nre family.</text>
</comment>
<dbReference type="AlphaFoldDB" id="A0A1F2P5R0"/>
<dbReference type="Pfam" id="PF04895">
    <property type="entry name" value="Nre_C"/>
    <property type="match status" value="1"/>
</dbReference>
<keyword evidence="1" id="KW-0862">Zinc</keyword>
<dbReference type="Pfam" id="PF04894">
    <property type="entry name" value="Nre_N"/>
    <property type="match status" value="1"/>
</dbReference>
<dbReference type="Proteomes" id="UP000885936">
    <property type="component" value="Unassembled WGS sequence"/>
</dbReference>
<dbReference type="PANTHER" id="PTHR38136">
    <property type="entry name" value="DNA REPAIR PROTEIN"/>
    <property type="match status" value="1"/>
</dbReference>